<reference evidence="3 4" key="1">
    <citation type="journal article" date="2019" name="Int. J. Syst. Evol. Microbiol.">
        <title>The Global Catalogue of Microorganisms (GCM) 10K type strain sequencing project: providing services to taxonomists for standard genome sequencing and annotation.</title>
        <authorList>
            <consortium name="The Broad Institute Genomics Platform"/>
            <consortium name="The Broad Institute Genome Sequencing Center for Infectious Disease"/>
            <person name="Wu L."/>
            <person name="Ma J."/>
        </authorList>
    </citation>
    <scope>NUCLEOTIDE SEQUENCE [LARGE SCALE GENOMIC DNA]</scope>
    <source>
        <strain evidence="3 4">JCM 15481</strain>
    </source>
</reference>
<evidence type="ECO:0000313" key="4">
    <source>
        <dbReference type="Proteomes" id="UP001500443"/>
    </source>
</evidence>
<dbReference type="InterPro" id="IPR036890">
    <property type="entry name" value="HATPase_C_sf"/>
</dbReference>
<comment type="caution">
    <text evidence="3">The sequence shown here is derived from an EMBL/GenBank/DDBJ whole genome shotgun (WGS) entry which is preliminary data.</text>
</comment>
<sequence length="131" mass="13984">MARAQLRKALARWGMAELEFAAVVVLSELVTNAVVHARVPPGRGVLTRFVPLEDGVRIEVHDASDEWPVPRVPDESGGYGLTLVDELSARWGVAERGGVGKCVWAVITAAPVWTDGGSPSPRTAVPLARHA</sequence>
<dbReference type="Gene3D" id="3.30.565.10">
    <property type="entry name" value="Histidine kinase-like ATPase, C-terminal domain"/>
    <property type="match status" value="1"/>
</dbReference>
<evidence type="ECO:0000256" key="1">
    <source>
        <dbReference type="ARBA" id="ARBA00022527"/>
    </source>
</evidence>
<keyword evidence="1" id="KW-0418">Kinase</keyword>
<dbReference type="EMBL" id="BAAAPF010000036">
    <property type="protein sequence ID" value="GAA2117425.1"/>
    <property type="molecule type" value="Genomic_DNA"/>
</dbReference>
<organism evidence="3 4">
    <name type="scientific">Streptomyces synnematoformans</name>
    <dbReference type="NCBI Taxonomy" id="415721"/>
    <lineage>
        <taxon>Bacteria</taxon>
        <taxon>Bacillati</taxon>
        <taxon>Actinomycetota</taxon>
        <taxon>Actinomycetes</taxon>
        <taxon>Kitasatosporales</taxon>
        <taxon>Streptomycetaceae</taxon>
        <taxon>Streptomyces</taxon>
    </lineage>
</organism>
<evidence type="ECO:0000313" key="3">
    <source>
        <dbReference type="EMBL" id="GAA2117425.1"/>
    </source>
</evidence>
<accession>A0ABN2XV11</accession>
<dbReference type="RefSeq" id="WP_344289321.1">
    <property type="nucleotide sequence ID" value="NZ_BAAAPF010000036.1"/>
</dbReference>
<dbReference type="PANTHER" id="PTHR35526:SF3">
    <property type="entry name" value="ANTI-SIGMA-F FACTOR RSBW"/>
    <property type="match status" value="1"/>
</dbReference>
<feature type="domain" description="Histidine kinase/HSP90-like ATPase" evidence="2">
    <location>
        <begin position="2"/>
        <end position="106"/>
    </location>
</feature>
<dbReference type="InterPro" id="IPR003594">
    <property type="entry name" value="HATPase_dom"/>
</dbReference>
<dbReference type="InterPro" id="IPR050267">
    <property type="entry name" value="Anti-sigma-factor_SerPK"/>
</dbReference>
<dbReference type="CDD" id="cd16936">
    <property type="entry name" value="HATPase_RsbW-like"/>
    <property type="match status" value="1"/>
</dbReference>
<dbReference type="Proteomes" id="UP001500443">
    <property type="component" value="Unassembled WGS sequence"/>
</dbReference>
<dbReference type="Pfam" id="PF13581">
    <property type="entry name" value="HATPase_c_2"/>
    <property type="match status" value="1"/>
</dbReference>
<evidence type="ECO:0000259" key="2">
    <source>
        <dbReference type="Pfam" id="PF13581"/>
    </source>
</evidence>
<keyword evidence="1" id="KW-0723">Serine/threonine-protein kinase</keyword>
<dbReference type="SUPFAM" id="SSF55874">
    <property type="entry name" value="ATPase domain of HSP90 chaperone/DNA topoisomerase II/histidine kinase"/>
    <property type="match status" value="1"/>
</dbReference>
<dbReference type="PANTHER" id="PTHR35526">
    <property type="entry name" value="ANTI-SIGMA-F FACTOR RSBW-RELATED"/>
    <property type="match status" value="1"/>
</dbReference>
<keyword evidence="1" id="KW-0808">Transferase</keyword>
<protein>
    <recommendedName>
        <fullName evidence="2">Histidine kinase/HSP90-like ATPase domain-containing protein</fullName>
    </recommendedName>
</protein>
<name>A0ABN2XV11_9ACTN</name>
<proteinExistence type="predicted"/>
<keyword evidence="4" id="KW-1185">Reference proteome</keyword>
<gene>
    <name evidence="3" type="ORF">GCM10009802_18490</name>
</gene>